<evidence type="ECO:0000256" key="2">
    <source>
        <dbReference type="SAM" id="SignalP"/>
    </source>
</evidence>
<dbReference type="InterPro" id="IPR015202">
    <property type="entry name" value="GO-like_E_set"/>
</dbReference>
<dbReference type="EMBL" id="JOWA01000088">
    <property type="protein sequence ID" value="KEZ44442.1"/>
    <property type="molecule type" value="Genomic_DNA"/>
</dbReference>
<proteinExistence type="predicted"/>
<dbReference type="GeneID" id="27722518"/>
<dbReference type="PROSITE" id="PS51212">
    <property type="entry name" value="WSC"/>
    <property type="match status" value="5"/>
</dbReference>
<feature type="domain" description="WSC" evidence="3">
    <location>
        <begin position="269"/>
        <end position="360"/>
    </location>
</feature>
<feature type="domain" description="WSC" evidence="3">
    <location>
        <begin position="389"/>
        <end position="483"/>
    </location>
</feature>
<feature type="domain" description="WSC" evidence="3">
    <location>
        <begin position="37"/>
        <end position="129"/>
    </location>
</feature>
<feature type="domain" description="WSC" evidence="3">
    <location>
        <begin position="501"/>
        <end position="598"/>
    </location>
</feature>
<dbReference type="SMART" id="SM00321">
    <property type="entry name" value="WSC"/>
    <property type="match status" value="5"/>
</dbReference>
<comment type="caution">
    <text evidence="4">The sequence shown here is derived from an EMBL/GenBank/DDBJ whole genome shotgun (WGS) entry which is preliminary data.</text>
</comment>
<dbReference type="SUPFAM" id="SSF50965">
    <property type="entry name" value="Galactose oxidase, central domain"/>
    <property type="match status" value="1"/>
</dbReference>
<dbReference type="InterPro" id="IPR037293">
    <property type="entry name" value="Gal_Oxidase_central_sf"/>
</dbReference>
<dbReference type="OMA" id="WYPSAMI"/>
<dbReference type="Gene3D" id="2.130.10.80">
    <property type="entry name" value="Galactose oxidase/kelch, beta-propeller"/>
    <property type="match status" value="1"/>
</dbReference>
<evidence type="ECO:0000259" key="3">
    <source>
        <dbReference type="PROSITE" id="PS51212"/>
    </source>
</evidence>
<protein>
    <recommendedName>
        <fullName evidence="3">WSC domain-containing protein</fullName>
    </recommendedName>
</protein>
<dbReference type="Pfam" id="PF07250">
    <property type="entry name" value="Glyoxal_oxid_N"/>
    <property type="match status" value="1"/>
</dbReference>
<dbReference type="AlphaFoldDB" id="A0A084GAT0"/>
<name>A0A084GAT0_PSEDA</name>
<dbReference type="Gene3D" id="2.60.40.10">
    <property type="entry name" value="Immunoglobulins"/>
    <property type="match status" value="1"/>
</dbReference>
<dbReference type="InterPro" id="IPR002889">
    <property type="entry name" value="WSC_carb-bd"/>
</dbReference>
<dbReference type="InterPro" id="IPR014756">
    <property type="entry name" value="Ig_E-set"/>
</dbReference>
<dbReference type="InterPro" id="IPR009880">
    <property type="entry name" value="Glyoxal_oxidase_N"/>
</dbReference>
<gene>
    <name evidence="4" type="ORF">SAPIO_CDS3446</name>
</gene>
<dbReference type="PANTHER" id="PTHR32208">
    <property type="entry name" value="SECRETED PROTEIN-RELATED"/>
    <property type="match status" value="1"/>
</dbReference>
<dbReference type="RefSeq" id="XP_016644241.1">
    <property type="nucleotide sequence ID" value="XM_016786235.1"/>
</dbReference>
<sequence>MSNFQAVVSLVFTTSLTLVGASIQGRDLTPPATIPGGWVYQGCSREIPGRALNGANTADPQMTNEACAAYCESQGFAYAGTQWYTECYCGNSLPSTSTEAPATDCNTPCGGDASQPCGGGDRLTVFHNPTIQSPETNPGVNGFESIGCYSEGTTGRALTHGVGSIPYNSMTVALCTQACQTAGFTLAGLEYGGECFCGNSIQNGGAPAADGCNMVCTGLPLEFCGGPNRLNVYSSNGPLPTGTVSVEASSATTSDMPVATPSHLPAVGDFSFYQCMTEGTGVRALTGAFLGGSSMTVETCATFCSSYDFFGLEYAQECFCGNSFSTGSVAAPITDCNMLCLGDSSQYCGAGNRLSVYARNGTSIPSGTQTTLSSTTTSSVPVPTGFPEGWEDRGCWVDGANGRILQYQAPDDPNMTLQSCVATCVGLGYAVAGAEYHRQCFCGNYIGNGGVLATDQATCNTPCDGDSSQMCGGPMRMTIYSNADLESLGPPAPQTTGLNGTWEYVGCAVDNLNNQRTFPWQLYFPGTLDANQCLDKCAEFGYMAGGLEYGEECYCGDPRDFYDSGSSFVDDSECNIVCAGNPKHICGGGSRITTYFWSGDPLYEFSYPQTPDEAGTYEFLIGGVVIPLLTMQSITGKVTFLEKAGTGPPNSTGAYELDLAAIDNFALAWKEMHVRTDIFCSAGVILPDVAGRQLNVGGWSGESTEGVRLYIPDGSPRVQGPNDWEEDVDVLKLQDGRWYPTAMTMANGSILIVGGEEGSNGAAVPTLEILPYTGTPPLYMDWLERTDPNNLYPFLFVLPSGGIFVSYWNEARILDENTFATIRTLPDIPAAINDRYGGRTYPLEGTAVLLPQHAPYTDNLGVLICGGSTEGVSNALDNCVSIEPDAAEPEWILERMPSPRVMPCMAPLPDGTYMIMNGAKHGVAGFGLATDPNLNALLYDPKKPVGKRITVMANTTVPRLYHSESITLLDGRVLVSGSDPQDGVHNQEYRVEVFVPPYLHKGLPRPTFTLADIDWAYGETVTFTLGSAAQNGAIEVSLLGSVSSTHGNSMGSRTIFPQVSCSGTSCTVVAPPNAYVCPPGWYQFFVLDGGIPAVGVYVRIGGDPAFLGEWPQGEQFTRPGMEFPA</sequence>
<dbReference type="CDD" id="cd02851">
    <property type="entry name" value="E_set_GO_C"/>
    <property type="match status" value="1"/>
</dbReference>
<dbReference type="Pfam" id="PF01822">
    <property type="entry name" value="WSC"/>
    <property type="match status" value="5"/>
</dbReference>
<dbReference type="KEGG" id="sapo:SAPIO_CDS3446"/>
<feature type="domain" description="WSC" evidence="3">
    <location>
        <begin position="142"/>
        <end position="236"/>
    </location>
</feature>
<organism evidence="4 5">
    <name type="scientific">Pseudallescheria apiosperma</name>
    <name type="common">Scedosporium apiospermum</name>
    <dbReference type="NCBI Taxonomy" id="563466"/>
    <lineage>
        <taxon>Eukaryota</taxon>
        <taxon>Fungi</taxon>
        <taxon>Dikarya</taxon>
        <taxon>Ascomycota</taxon>
        <taxon>Pezizomycotina</taxon>
        <taxon>Sordariomycetes</taxon>
        <taxon>Hypocreomycetidae</taxon>
        <taxon>Microascales</taxon>
        <taxon>Microascaceae</taxon>
        <taxon>Scedosporium</taxon>
    </lineage>
</organism>
<keyword evidence="1 2" id="KW-0732">Signal</keyword>
<dbReference type="PANTHER" id="PTHR32208:SF105">
    <property type="entry name" value="COPPER RADICAL OXIDASE"/>
    <property type="match status" value="1"/>
</dbReference>
<dbReference type="Pfam" id="PF09118">
    <property type="entry name" value="GO-like_E_set"/>
    <property type="match status" value="1"/>
</dbReference>
<evidence type="ECO:0000256" key="1">
    <source>
        <dbReference type="ARBA" id="ARBA00022729"/>
    </source>
</evidence>
<dbReference type="InterPro" id="IPR011043">
    <property type="entry name" value="Gal_Oxase/kelch_b-propeller"/>
</dbReference>
<dbReference type="Proteomes" id="UP000028545">
    <property type="component" value="Unassembled WGS sequence"/>
</dbReference>
<feature type="chain" id="PRO_5001775498" description="WSC domain-containing protein" evidence="2">
    <location>
        <begin position="22"/>
        <end position="1125"/>
    </location>
</feature>
<dbReference type="HOGENOM" id="CLU_003527_0_0_1"/>
<accession>A0A084GAT0</accession>
<dbReference type="VEuPathDB" id="FungiDB:SAPIO_CDS3446"/>
<keyword evidence="5" id="KW-1185">Reference proteome</keyword>
<dbReference type="OrthoDB" id="2019572at2759"/>
<dbReference type="SUPFAM" id="SSF81296">
    <property type="entry name" value="E set domains"/>
    <property type="match status" value="1"/>
</dbReference>
<dbReference type="InterPro" id="IPR013783">
    <property type="entry name" value="Ig-like_fold"/>
</dbReference>
<feature type="signal peptide" evidence="2">
    <location>
        <begin position="1"/>
        <end position="21"/>
    </location>
</feature>
<evidence type="ECO:0000313" key="4">
    <source>
        <dbReference type="EMBL" id="KEZ44442.1"/>
    </source>
</evidence>
<reference evidence="4 5" key="1">
    <citation type="journal article" date="2014" name="Genome Announc.">
        <title>Draft genome sequence of the pathogenic fungus Scedosporium apiospermum.</title>
        <authorList>
            <person name="Vandeputte P."/>
            <person name="Ghamrawi S."/>
            <person name="Rechenmann M."/>
            <person name="Iltis A."/>
            <person name="Giraud S."/>
            <person name="Fleury M."/>
            <person name="Thornton C."/>
            <person name="Delhaes L."/>
            <person name="Meyer W."/>
            <person name="Papon N."/>
            <person name="Bouchara J.P."/>
        </authorList>
    </citation>
    <scope>NUCLEOTIDE SEQUENCE [LARGE SCALE GENOMIC DNA]</scope>
    <source>
        <strain evidence="4 5">IHEM 14462</strain>
    </source>
</reference>
<evidence type="ECO:0000313" key="5">
    <source>
        <dbReference type="Proteomes" id="UP000028545"/>
    </source>
</evidence>